<protein>
    <recommendedName>
        <fullName evidence="4 11">Purine nucleoside phosphorylase</fullName>
        <ecNumber evidence="3 11">2.4.2.1</ecNumber>
    </recommendedName>
    <alternativeName>
        <fullName evidence="11">Inosine-guanosine phosphorylase</fullName>
    </alternativeName>
</protein>
<keyword evidence="15" id="KW-1185">Reference proteome</keyword>
<sequence length="282" mass="30725">MSRNDDERIKNICNFLKGKIPFQPVIAIVGGSGAAKLIDMFTDPIIIPYSDIPSFPVSTVPGHLGNLVCGELNGKKVILMQGRVHLYEGIGAKEITLPIRVLKLLGIEALFLTNAAGSINKKMKMGDFCIVKDHINMPSLSGTNPLMGPNNDEYGPRFPSMTGAYDKKLRAKAKEVAKQLGIQDRVHEGVYSCQAGPAFETPSELKFFAAVGCDLIGMSTAHEVIVARHMGVRCFCLSLVSNECVMDVDEEREPNHEEVLQTGKDRSAQLNAFIAAMVADYV</sequence>
<dbReference type="CDD" id="cd09009">
    <property type="entry name" value="PNP-EcPNPII_like"/>
    <property type="match status" value="1"/>
</dbReference>
<dbReference type="AlphaFoldDB" id="A0ABD2PQB7"/>
<dbReference type="PANTHER" id="PTHR11904:SF9">
    <property type="entry name" value="PURINE NUCLEOSIDE PHOSPHORYLASE-RELATED"/>
    <property type="match status" value="1"/>
</dbReference>
<dbReference type="Proteomes" id="UP001626550">
    <property type="component" value="Unassembled WGS sequence"/>
</dbReference>
<keyword evidence="5 11" id="KW-0328">Glycosyltransferase</keyword>
<dbReference type="NCBIfam" id="TIGR01700">
    <property type="entry name" value="PNPH"/>
    <property type="match status" value="1"/>
</dbReference>
<evidence type="ECO:0000256" key="7">
    <source>
        <dbReference type="ARBA" id="ARBA00023918"/>
    </source>
</evidence>
<dbReference type="InterPro" id="IPR011270">
    <property type="entry name" value="Pur_Nuc_Pase_Ino/Guo-sp"/>
</dbReference>
<feature type="binding site" evidence="12">
    <location>
        <position position="115"/>
    </location>
    <ligand>
        <name>phosphate</name>
        <dbReference type="ChEBI" id="CHEBI:43474"/>
    </ligand>
</feature>
<evidence type="ECO:0000256" key="8">
    <source>
        <dbReference type="ARBA" id="ARBA00023929"/>
    </source>
</evidence>
<comment type="catalytic activity">
    <reaction evidence="10">
        <text>guanosine + phosphate = alpha-D-ribose 1-phosphate + guanine</text>
        <dbReference type="Rhea" id="RHEA:13233"/>
        <dbReference type="ChEBI" id="CHEBI:16235"/>
        <dbReference type="ChEBI" id="CHEBI:16750"/>
        <dbReference type="ChEBI" id="CHEBI:43474"/>
        <dbReference type="ChEBI" id="CHEBI:57720"/>
        <dbReference type="EC" id="2.4.2.1"/>
    </reaction>
</comment>
<keyword evidence="6 11" id="KW-0808">Transferase</keyword>
<dbReference type="FunFam" id="3.40.50.1580:FF:000004">
    <property type="entry name" value="Purine nucleoside phosphorylase"/>
    <property type="match status" value="1"/>
</dbReference>
<comment type="catalytic activity">
    <reaction evidence="8">
        <text>2'-deoxyguanosine + phosphate = 2-deoxy-alpha-D-ribose 1-phosphate + guanine</text>
        <dbReference type="Rhea" id="RHEA:27738"/>
        <dbReference type="ChEBI" id="CHEBI:16235"/>
        <dbReference type="ChEBI" id="CHEBI:17172"/>
        <dbReference type="ChEBI" id="CHEBI:43474"/>
        <dbReference type="ChEBI" id="CHEBI:57259"/>
        <dbReference type="EC" id="2.4.2.1"/>
    </reaction>
</comment>
<dbReference type="InterPro" id="IPR035994">
    <property type="entry name" value="Nucleoside_phosphorylase_sf"/>
</dbReference>
<dbReference type="Pfam" id="PF01048">
    <property type="entry name" value="PNP_UDP_1"/>
    <property type="match status" value="1"/>
</dbReference>
<evidence type="ECO:0000259" key="13">
    <source>
        <dbReference type="Pfam" id="PF01048"/>
    </source>
</evidence>
<comment type="function">
    <text evidence="11">The purine nucleoside phosphorylases catalyze the phosphorolytic breakdown of the N-glycosidic bond in the beta-(deoxy)ribonucleoside molecules, with the formation of the corresponding free purine bases and pentose-1-phosphate.</text>
</comment>
<name>A0ABD2PQB7_9PLAT</name>
<evidence type="ECO:0000256" key="10">
    <source>
        <dbReference type="ARBA" id="ARBA00023970"/>
    </source>
</evidence>
<feature type="binding site" evidence="12">
    <location>
        <position position="242"/>
    </location>
    <ligand>
        <name>a purine D-ribonucleoside</name>
        <dbReference type="ChEBI" id="CHEBI:142355"/>
    </ligand>
</feature>
<proteinExistence type="inferred from homology"/>
<organism evidence="14 15">
    <name type="scientific">Cichlidogyrus casuarinus</name>
    <dbReference type="NCBI Taxonomy" id="1844966"/>
    <lineage>
        <taxon>Eukaryota</taxon>
        <taxon>Metazoa</taxon>
        <taxon>Spiralia</taxon>
        <taxon>Lophotrochozoa</taxon>
        <taxon>Platyhelminthes</taxon>
        <taxon>Monogenea</taxon>
        <taxon>Monopisthocotylea</taxon>
        <taxon>Dactylogyridea</taxon>
        <taxon>Ancyrocephalidae</taxon>
        <taxon>Cichlidogyrus</taxon>
    </lineage>
</organism>
<dbReference type="SUPFAM" id="SSF53167">
    <property type="entry name" value="Purine and uridine phosphorylases"/>
    <property type="match status" value="1"/>
</dbReference>
<comment type="catalytic activity">
    <reaction evidence="9">
        <text>2'-deoxyinosine + phosphate = 2-deoxy-alpha-D-ribose 1-phosphate + hypoxanthine</text>
        <dbReference type="Rhea" id="RHEA:27750"/>
        <dbReference type="ChEBI" id="CHEBI:17368"/>
        <dbReference type="ChEBI" id="CHEBI:28997"/>
        <dbReference type="ChEBI" id="CHEBI:43474"/>
        <dbReference type="ChEBI" id="CHEBI:57259"/>
        <dbReference type="EC" id="2.4.2.1"/>
    </reaction>
</comment>
<feature type="domain" description="Nucleoside phosphorylase" evidence="13">
    <location>
        <begin position="26"/>
        <end position="278"/>
    </location>
</feature>
<accession>A0ABD2PQB7</accession>
<feature type="binding site" evidence="12">
    <location>
        <begin position="83"/>
        <end position="85"/>
    </location>
    <ligand>
        <name>phosphate</name>
        <dbReference type="ChEBI" id="CHEBI:43474"/>
    </ligand>
</feature>
<evidence type="ECO:0000313" key="15">
    <source>
        <dbReference type="Proteomes" id="UP001626550"/>
    </source>
</evidence>
<dbReference type="EC" id="2.4.2.1" evidence="3 11"/>
<evidence type="ECO:0000256" key="1">
    <source>
        <dbReference type="ARBA" id="ARBA00005058"/>
    </source>
</evidence>
<evidence type="ECO:0000256" key="4">
    <source>
        <dbReference type="ARBA" id="ARBA00013834"/>
    </source>
</evidence>
<dbReference type="GO" id="GO:0004731">
    <property type="term" value="F:purine-nucleoside phosphorylase activity"/>
    <property type="evidence" value="ECO:0007669"/>
    <property type="project" value="UniProtKB-EC"/>
</dbReference>
<evidence type="ECO:0000256" key="12">
    <source>
        <dbReference type="PIRSR" id="PIRSR000477-2"/>
    </source>
</evidence>
<evidence type="ECO:0000256" key="5">
    <source>
        <dbReference type="ARBA" id="ARBA00022676"/>
    </source>
</evidence>
<feature type="binding site" evidence="12">
    <location>
        <position position="63"/>
    </location>
    <ligand>
        <name>phosphate</name>
        <dbReference type="ChEBI" id="CHEBI:43474"/>
    </ligand>
</feature>
<evidence type="ECO:0000256" key="9">
    <source>
        <dbReference type="ARBA" id="ARBA00023950"/>
    </source>
</evidence>
<comment type="caution">
    <text evidence="14">The sequence shown here is derived from an EMBL/GenBank/DDBJ whole genome shotgun (WGS) entry which is preliminary data.</text>
</comment>
<dbReference type="Gene3D" id="3.40.50.1580">
    <property type="entry name" value="Nucleoside phosphorylase domain"/>
    <property type="match status" value="1"/>
</dbReference>
<dbReference type="NCBIfam" id="TIGR01697">
    <property type="entry name" value="PNPH-PUNA-XAPA"/>
    <property type="match status" value="1"/>
</dbReference>
<comment type="similarity">
    <text evidence="2 11">Belongs to the PNP/MTAP phosphorylase family.</text>
</comment>
<reference evidence="14 15" key="1">
    <citation type="submission" date="2024-11" db="EMBL/GenBank/DDBJ databases">
        <title>Adaptive evolution of stress response genes in parasites aligns with host niche diversity.</title>
        <authorList>
            <person name="Hahn C."/>
            <person name="Resl P."/>
        </authorList>
    </citation>
    <scope>NUCLEOTIDE SEQUENCE [LARGE SCALE GENOMIC DNA]</scope>
    <source>
        <strain evidence="14">EGGRZ-B1_66</strain>
        <tissue evidence="14">Body</tissue>
    </source>
</reference>
<dbReference type="NCBIfam" id="NF006054">
    <property type="entry name" value="PRK08202.1"/>
    <property type="match status" value="1"/>
</dbReference>
<gene>
    <name evidence="14" type="ORF">Ciccas_011940</name>
</gene>
<feature type="binding site" evidence="12">
    <location>
        <position position="200"/>
    </location>
    <ligand>
        <name>a purine D-ribonucleoside</name>
        <dbReference type="ChEBI" id="CHEBI:142355"/>
    </ligand>
</feature>
<evidence type="ECO:0000256" key="6">
    <source>
        <dbReference type="ARBA" id="ARBA00022679"/>
    </source>
</evidence>
<evidence type="ECO:0000313" key="14">
    <source>
        <dbReference type="EMBL" id="KAL3309514.1"/>
    </source>
</evidence>
<comment type="pathway">
    <text evidence="1 11">Purine metabolism; purine nucleoside salvage.</text>
</comment>
<dbReference type="InterPro" id="IPR011268">
    <property type="entry name" value="Purine_phosphorylase"/>
</dbReference>
<evidence type="ECO:0000256" key="11">
    <source>
        <dbReference type="PIRNR" id="PIRNR000477"/>
    </source>
</evidence>
<dbReference type="PANTHER" id="PTHR11904">
    <property type="entry name" value="METHYLTHIOADENOSINE/PURINE NUCLEOSIDE PHOSPHORYLASE"/>
    <property type="match status" value="1"/>
</dbReference>
<evidence type="ECO:0000256" key="2">
    <source>
        <dbReference type="ARBA" id="ARBA00006751"/>
    </source>
</evidence>
<evidence type="ECO:0000256" key="3">
    <source>
        <dbReference type="ARBA" id="ARBA00011886"/>
    </source>
</evidence>
<dbReference type="EMBL" id="JBJKFK010003831">
    <property type="protein sequence ID" value="KAL3309514.1"/>
    <property type="molecule type" value="Genomic_DNA"/>
</dbReference>
<feature type="binding site" evidence="12">
    <location>
        <position position="219"/>
    </location>
    <ligand>
        <name>phosphate</name>
        <dbReference type="ChEBI" id="CHEBI:43474"/>
    </ligand>
</feature>
<dbReference type="PIRSF" id="PIRSF000477">
    <property type="entry name" value="PurNPase"/>
    <property type="match status" value="1"/>
</dbReference>
<comment type="catalytic activity">
    <reaction evidence="7">
        <text>inosine + phosphate = alpha-D-ribose 1-phosphate + hypoxanthine</text>
        <dbReference type="Rhea" id="RHEA:27646"/>
        <dbReference type="ChEBI" id="CHEBI:17368"/>
        <dbReference type="ChEBI" id="CHEBI:17596"/>
        <dbReference type="ChEBI" id="CHEBI:43474"/>
        <dbReference type="ChEBI" id="CHEBI:57720"/>
        <dbReference type="EC" id="2.4.2.1"/>
    </reaction>
</comment>
<feature type="binding site" evidence="12">
    <location>
        <position position="32"/>
    </location>
    <ligand>
        <name>phosphate</name>
        <dbReference type="ChEBI" id="CHEBI:43474"/>
    </ligand>
</feature>
<dbReference type="InterPro" id="IPR000845">
    <property type="entry name" value="Nucleoside_phosphorylase_d"/>
</dbReference>